<evidence type="ECO:0000256" key="4">
    <source>
        <dbReference type="ARBA" id="ARBA00023136"/>
    </source>
</evidence>
<reference evidence="7" key="1">
    <citation type="journal article" date="2019" name="Int. J. Syst. Evol. Microbiol.">
        <title>The Global Catalogue of Microorganisms (GCM) 10K type strain sequencing project: providing services to taxonomists for standard genome sequencing and annotation.</title>
        <authorList>
            <consortium name="The Broad Institute Genomics Platform"/>
            <consortium name="The Broad Institute Genome Sequencing Center for Infectious Disease"/>
            <person name="Wu L."/>
            <person name="Ma J."/>
        </authorList>
    </citation>
    <scope>NUCLEOTIDE SEQUENCE [LARGE SCALE GENOMIC DNA]</scope>
    <source>
        <strain evidence="7">CGMCC 1.15394</strain>
    </source>
</reference>
<keyword evidence="3 5" id="KW-1133">Transmembrane helix</keyword>
<name>A0ABQ1TAX6_9GAMM</name>
<comment type="caution">
    <text evidence="6">The sequence shown here is derived from an EMBL/GenBank/DDBJ whole genome shotgun (WGS) entry which is preliminary data.</text>
</comment>
<comment type="subcellular location">
    <subcellularLocation>
        <location evidence="1">Membrane</location>
    </subcellularLocation>
</comment>
<evidence type="ECO:0008006" key="8">
    <source>
        <dbReference type="Google" id="ProtNLM"/>
    </source>
</evidence>
<evidence type="ECO:0000313" key="6">
    <source>
        <dbReference type="EMBL" id="GGE87961.1"/>
    </source>
</evidence>
<dbReference type="Pfam" id="PF01124">
    <property type="entry name" value="MAPEG"/>
    <property type="match status" value="1"/>
</dbReference>
<protein>
    <recommendedName>
        <fullName evidence="8">MAPEG family protein</fullName>
    </recommendedName>
</protein>
<feature type="transmembrane region" description="Helical" evidence="5">
    <location>
        <begin position="69"/>
        <end position="96"/>
    </location>
</feature>
<feature type="transmembrane region" description="Helical" evidence="5">
    <location>
        <begin position="6"/>
        <end position="27"/>
    </location>
</feature>
<keyword evidence="4 5" id="KW-0472">Membrane</keyword>
<evidence type="ECO:0000256" key="3">
    <source>
        <dbReference type="ARBA" id="ARBA00022989"/>
    </source>
</evidence>
<dbReference type="InterPro" id="IPR023352">
    <property type="entry name" value="MAPEG-like_dom_sf"/>
</dbReference>
<evidence type="ECO:0000256" key="5">
    <source>
        <dbReference type="SAM" id="Phobius"/>
    </source>
</evidence>
<accession>A0ABQ1TAX6</accession>
<keyword evidence="7" id="KW-1185">Reference proteome</keyword>
<dbReference type="RefSeq" id="WP_188727698.1">
    <property type="nucleotide sequence ID" value="NZ_BMIT01000003.1"/>
</dbReference>
<dbReference type="Proteomes" id="UP000638462">
    <property type="component" value="Unassembled WGS sequence"/>
</dbReference>
<keyword evidence="2 5" id="KW-0812">Transmembrane</keyword>
<dbReference type="Gene3D" id="1.20.120.550">
    <property type="entry name" value="Membrane associated eicosanoid/glutathione metabolism-like domain"/>
    <property type="match status" value="1"/>
</dbReference>
<feature type="transmembrane region" description="Helical" evidence="5">
    <location>
        <begin position="116"/>
        <end position="134"/>
    </location>
</feature>
<sequence length="140" mass="16454">MTPFIYSLPSAALIVLIFILLFSTFYYRFKLVRTRQLTIAQLVNKDFSNAPHHVTLLGYSYDNQFQQPVLFMLLNALILMFGLESYASLILSWMFVIARYWHSYEHVINKSILRRTIAFGLSSITHLMIWGLFFNELAQF</sequence>
<organism evidence="6 7">
    <name type="scientific">Pseudoalteromonas gelatinilytica</name>
    <dbReference type="NCBI Taxonomy" id="1703256"/>
    <lineage>
        <taxon>Bacteria</taxon>
        <taxon>Pseudomonadati</taxon>
        <taxon>Pseudomonadota</taxon>
        <taxon>Gammaproteobacteria</taxon>
        <taxon>Alteromonadales</taxon>
        <taxon>Pseudoalteromonadaceae</taxon>
        <taxon>Pseudoalteromonas</taxon>
    </lineage>
</organism>
<evidence type="ECO:0000256" key="2">
    <source>
        <dbReference type="ARBA" id="ARBA00022692"/>
    </source>
</evidence>
<dbReference type="InterPro" id="IPR001129">
    <property type="entry name" value="Membr-assoc_MAPEG"/>
</dbReference>
<evidence type="ECO:0000256" key="1">
    <source>
        <dbReference type="ARBA" id="ARBA00004370"/>
    </source>
</evidence>
<proteinExistence type="predicted"/>
<dbReference type="EMBL" id="BMIT01000003">
    <property type="protein sequence ID" value="GGE87961.1"/>
    <property type="molecule type" value="Genomic_DNA"/>
</dbReference>
<gene>
    <name evidence="6" type="ORF">GCM10008027_11050</name>
</gene>
<dbReference type="SUPFAM" id="SSF161084">
    <property type="entry name" value="MAPEG domain-like"/>
    <property type="match status" value="1"/>
</dbReference>
<evidence type="ECO:0000313" key="7">
    <source>
        <dbReference type="Proteomes" id="UP000638462"/>
    </source>
</evidence>